<evidence type="ECO:0000313" key="1">
    <source>
        <dbReference type="EMBL" id="QJB02422.1"/>
    </source>
</evidence>
<protein>
    <submittedName>
        <fullName evidence="1">Uncharacterized protein</fullName>
    </submittedName>
</protein>
<accession>A0A6M3MCB7</accession>
<organism evidence="1">
    <name type="scientific">viral metagenome</name>
    <dbReference type="NCBI Taxonomy" id="1070528"/>
    <lineage>
        <taxon>unclassified sequences</taxon>
        <taxon>metagenomes</taxon>
        <taxon>organismal metagenomes</taxon>
    </lineage>
</organism>
<dbReference type="AlphaFoldDB" id="A0A6M3MCB7"/>
<dbReference type="EMBL" id="MT143782">
    <property type="protein sequence ID" value="QJB02422.1"/>
    <property type="molecule type" value="Genomic_DNA"/>
</dbReference>
<gene>
    <name evidence="1" type="ORF">MM171B01293_0008</name>
</gene>
<name>A0A6M3MCB7_9ZZZZ</name>
<sequence>MEIQKQHDLLVLVQDKLTKHFELDEEQTEIFYLTQDEEETTWILFGDRVTFSFDKPDSILGVSFGMDLEPVISAQIIFCLVRNNIDLEIFESYYESKINHKMYWGEEAERFYREEILLEDENCE</sequence>
<proteinExistence type="predicted"/>
<reference evidence="1" key="1">
    <citation type="submission" date="2020-03" db="EMBL/GenBank/DDBJ databases">
        <title>The deep terrestrial virosphere.</title>
        <authorList>
            <person name="Holmfeldt K."/>
            <person name="Nilsson E."/>
            <person name="Simone D."/>
            <person name="Lopez-Fernandez M."/>
            <person name="Wu X."/>
            <person name="de Brujin I."/>
            <person name="Lundin D."/>
            <person name="Andersson A."/>
            <person name="Bertilsson S."/>
            <person name="Dopson M."/>
        </authorList>
    </citation>
    <scope>NUCLEOTIDE SEQUENCE</scope>
    <source>
        <strain evidence="1">MM171B01293</strain>
    </source>
</reference>